<accession>A0A2Y8ZTU6</accession>
<evidence type="ECO:0000313" key="4">
    <source>
        <dbReference type="EMBL" id="SSA35830.1"/>
    </source>
</evidence>
<dbReference type="InterPro" id="IPR008792">
    <property type="entry name" value="PQQD"/>
</dbReference>
<protein>
    <submittedName>
        <fullName evidence="4">Pyrroloquinoline quinone biosynthesis protein D</fullName>
    </submittedName>
</protein>
<dbReference type="Pfam" id="PF05402">
    <property type="entry name" value="PqqD"/>
    <property type="match status" value="1"/>
</dbReference>
<dbReference type="Proteomes" id="UP000250028">
    <property type="component" value="Unassembled WGS sequence"/>
</dbReference>
<dbReference type="RefSeq" id="WP_109687355.1">
    <property type="nucleotide sequence ID" value="NZ_QGDN01000001.1"/>
</dbReference>
<dbReference type="OrthoDB" id="7995890at2"/>
<dbReference type="EMBL" id="UESZ01000001">
    <property type="protein sequence ID" value="SSA35830.1"/>
    <property type="molecule type" value="Genomic_DNA"/>
</dbReference>
<evidence type="ECO:0000256" key="3">
    <source>
        <dbReference type="ARBA" id="ARBA00022905"/>
    </source>
</evidence>
<dbReference type="GO" id="GO:0048038">
    <property type="term" value="F:quinone binding"/>
    <property type="evidence" value="ECO:0007669"/>
    <property type="project" value="InterPro"/>
</dbReference>
<organism evidence="4 5">
    <name type="scientific">Branchiibius hedensis</name>
    <dbReference type="NCBI Taxonomy" id="672460"/>
    <lineage>
        <taxon>Bacteria</taxon>
        <taxon>Bacillati</taxon>
        <taxon>Actinomycetota</taxon>
        <taxon>Actinomycetes</taxon>
        <taxon>Micrococcales</taxon>
        <taxon>Dermacoccaceae</taxon>
        <taxon>Branchiibius</taxon>
    </lineage>
</organism>
<name>A0A2Y8ZTU6_9MICO</name>
<sequence length="92" mass="10178">MAVTELMGVPRLAPHVRMRYDAARGQHVLLSPERIVVVNQTAAAVLELCDGSRAVEDIVVELRSRYDEVSEDDVRGLLDELTAKRCVETTDG</sequence>
<dbReference type="InterPro" id="IPR041881">
    <property type="entry name" value="PqqD_sf"/>
</dbReference>
<keyword evidence="3" id="KW-0884">PQQ biosynthesis</keyword>
<proteinExistence type="predicted"/>
<dbReference type="UniPathway" id="UPA00539"/>
<keyword evidence="5" id="KW-1185">Reference proteome</keyword>
<evidence type="ECO:0000256" key="1">
    <source>
        <dbReference type="ARBA" id="ARBA00004886"/>
    </source>
</evidence>
<dbReference type="InterPro" id="IPR022479">
    <property type="entry name" value="PqqD_bac"/>
</dbReference>
<dbReference type="Gene3D" id="1.10.10.1150">
    <property type="entry name" value="Coenzyme PQQ synthesis protein D (PqqD)"/>
    <property type="match status" value="1"/>
</dbReference>
<evidence type="ECO:0000313" key="5">
    <source>
        <dbReference type="Proteomes" id="UP000250028"/>
    </source>
</evidence>
<gene>
    <name evidence="4" type="ORF">SAMN04489750_3205</name>
</gene>
<dbReference type="NCBIfam" id="TIGR03859">
    <property type="entry name" value="PQQ_PqqD"/>
    <property type="match status" value="1"/>
</dbReference>
<comment type="subunit">
    <text evidence="2">Monomer. Interacts with PqqE.</text>
</comment>
<dbReference type="AlphaFoldDB" id="A0A2Y8ZTU6"/>
<dbReference type="GO" id="GO:0018189">
    <property type="term" value="P:pyrroloquinoline quinone biosynthetic process"/>
    <property type="evidence" value="ECO:0007669"/>
    <property type="project" value="UniProtKB-UniPathway"/>
</dbReference>
<evidence type="ECO:0000256" key="2">
    <source>
        <dbReference type="ARBA" id="ARBA00011741"/>
    </source>
</evidence>
<reference evidence="5" key="1">
    <citation type="submission" date="2016-10" db="EMBL/GenBank/DDBJ databases">
        <authorList>
            <person name="Varghese N."/>
            <person name="Submissions S."/>
        </authorList>
    </citation>
    <scope>NUCLEOTIDE SEQUENCE [LARGE SCALE GENOMIC DNA]</scope>
    <source>
        <strain evidence="5">DSM 22951</strain>
    </source>
</reference>
<comment type="pathway">
    <text evidence="1">Cofactor biosynthesis; pyrroloquinoline quinone biosynthesis.</text>
</comment>